<dbReference type="GO" id="GO:0008270">
    <property type="term" value="F:zinc ion binding"/>
    <property type="evidence" value="ECO:0007669"/>
    <property type="project" value="UniProtKB-KW"/>
</dbReference>
<dbReference type="STRING" id="4432.A0A1U7YUU9"/>
<keyword evidence="3 7" id="KW-0863">Zinc-finger</keyword>
<evidence type="ECO:0000256" key="6">
    <source>
        <dbReference type="ARBA" id="ARBA00023242"/>
    </source>
</evidence>
<keyword evidence="5" id="KW-0238">DNA-binding</keyword>
<dbReference type="InterPro" id="IPR012337">
    <property type="entry name" value="RNaseH-like_sf"/>
</dbReference>
<feature type="compositionally biased region" description="Acidic residues" evidence="8">
    <location>
        <begin position="776"/>
        <end position="786"/>
    </location>
</feature>
<dbReference type="Pfam" id="PF04937">
    <property type="entry name" value="DUF659"/>
    <property type="match status" value="1"/>
</dbReference>
<protein>
    <submittedName>
        <fullName evidence="11 12">Uncharacterized protein LOC104588069</fullName>
    </submittedName>
</protein>
<dbReference type="GO" id="GO:0003677">
    <property type="term" value="F:DNA binding"/>
    <property type="evidence" value="ECO:0007669"/>
    <property type="project" value="UniProtKB-KW"/>
</dbReference>
<accession>A0A1U7YUU9</accession>
<sequence>MQRRGKRRGVNRRDPAWKYGTEMEEPIKNDKTYVYLKCNFCEKQISGGVKRMKEHLAGTRRNVAPCKYAPMEVIQEMKEYLDKFKEKKKRDVQEIEVYGIGDCHRESIGDACQVVRTPVEGSSDASSTSKGVRGPMDQFVVSGHNVSKQCEKHTTLNAVRKEERDRVCQSIGRFFFENGVPLTVCNSPSFQAFLDILGRCGKGMKLPDMHELSTWILKEEVETVNNMLVESKKTWDQYGCSIILDGWKDTLGQSLINILVNCPKGTWFLKSVDASESVEDANLLCKLLDELVDEVGEENVVQIITDSTTNFAKAGKMLMEKRKNLYWTPCVTHCIELMLEDIFELPVHDMAFKKSKRVLNFIYNHGWVLALMRSILKKDLICPAMTQFATAFLTLRRLLSSMQALKTMFTSEKWAQSSYAKKPKGKAVKAIILRDKQFWASVAYAVKTIKPLIVVLRMANSNAQSAMGFLYNAMDKAKVEIAKSLNDDELQYRPIWNIIDRRWEPQLHHDLHAAAYYLNPQIYYSPDHLTHPDIKHGFYNCLQRLVRDVKEQEAIDLQLDAFRHSQGLFGITLAKSTVSRRVPAEWWLAYGDETPELTRFSMRLLSLACSASCCLRKWNSLNQVHAKKRNCLQQKRLNSVVYIMYNLKLAQRQDKRKAMEDPICLDFVDLESDDEWITEESTSNLVIDEPAEYQSLLDNFVLDEQTMLDAIGSSGEGRASSSKHKRSEDKSKGKGKAIMELVNQEQEKLIESNGESGDGNDEDLINYIADSANDYDLYDESDEEAD</sequence>
<dbReference type="PANTHER" id="PTHR32166:SF88">
    <property type="entry name" value="HAT TRANSPOSON SUPERFAMILY"/>
    <property type="match status" value="1"/>
</dbReference>
<dbReference type="RefSeq" id="XP_010244179.1">
    <property type="nucleotide sequence ID" value="XM_010245877.2"/>
</dbReference>
<dbReference type="Pfam" id="PF02892">
    <property type="entry name" value="zf-BED"/>
    <property type="match status" value="1"/>
</dbReference>
<name>A0A1U7YUU9_NELNU</name>
<keyword evidence="10" id="KW-1185">Reference proteome</keyword>
<dbReference type="OMA" id="FEHCASV"/>
<dbReference type="Proteomes" id="UP000189703">
    <property type="component" value="Unplaced"/>
</dbReference>
<evidence type="ECO:0000313" key="12">
    <source>
        <dbReference type="RefSeq" id="XP_010244179.1"/>
    </source>
</evidence>
<dbReference type="GO" id="GO:0005634">
    <property type="term" value="C:nucleus"/>
    <property type="evidence" value="ECO:0007669"/>
    <property type="project" value="UniProtKB-SubCell"/>
</dbReference>
<reference evidence="11 12" key="1">
    <citation type="submission" date="2025-04" db="UniProtKB">
        <authorList>
            <consortium name="RefSeq"/>
        </authorList>
    </citation>
    <scope>IDENTIFICATION</scope>
</reference>
<feature type="domain" description="BED-type" evidence="9">
    <location>
        <begin position="11"/>
        <end position="73"/>
    </location>
</feature>
<dbReference type="AlphaFoldDB" id="A0A1U7YUU9"/>
<dbReference type="RefSeq" id="XP_010244177.1">
    <property type="nucleotide sequence ID" value="XM_010245875.2"/>
</dbReference>
<dbReference type="InterPro" id="IPR008906">
    <property type="entry name" value="HATC_C_dom"/>
</dbReference>
<evidence type="ECO:0000256" key="3">
    <source>
        <dbReference type="ARBA" id="ARBA00022771"/>
    </source>
</evidence>
<keyword evidence="6" id="KW-0539">Nucleus</keyword>
<evidence type="ECO:0000256" key="8">
    <source>
        <dbReference type="SAM" id="MobiDB-lite"/>
    </source>
</evidence>
<proteinExistence type="predicted"/>
<evidence type="ECO:0000313" key="11">
    <source>
        <dbReference type="RefSeq" id="XP_010244177.1"/>
    </source>
</evidence>
<evidence type="ECO:0000256" key="5">
    <source>
        <dbReference type="ARBA" id="ARBA00023125"/>
    </source>
</evidence>
<keyword evidence="2" id="KW-0479">Metal-binding</keyword>
<dbReference type="GeneID" id="104588069"/>
<dbReference type="SUPFAM" id="SSF53098">
    <property type="entry name" value="Ribonuclease H-like"/>
    <property type="match status" value="1"/>
</dbReference>
<evidence type="ECO:0000256" key="7">
    <source>
        <dbReference type="PROSITE-ProRule" id="PRU00027"/>
    </source>
</evidence>
<evidence type="ECO:0000256" key="1">
    <source>
        <dbReference type="ARBA" id="ARBA00004123"/>
    </source>
</evidence>
<dbReference type="PROSITE" id="PS50808">
    <property type="entry name" value="ZF_BED"/>
    <property type="match status" value="1"/>
</dbReference>
<evidence type="ECO:0000256" key="4">
    <source>
        <dbReference type="ARBA" id="ARBA00022833"/>
    </source>
</evidence>
<evidence type="ECO:0000313" key="10">
    <source>
        <dbReference type="Proteomes" id="UP000189703"/>
    </source>
</evidence>
<feature type="region of interest" description="Disordered" evidence="8">
    <location>
        <begin position="712"/>
        <end position="786"/>
    </location>
</feature>
<dbReference type="KEGG" id="nnu:104588069"/>
<dbReference type="GO" id="GO:0046983">
    <property type="term" value="F:protein dimerization activity"/>
    <property type="evidence" value="ECO:0007669"/>
    <property type="project" value="InterPro"/>
</dbReference>
<comment type="subcellular location">
    <subcellularLocation>
        <location evidence="1">Nucleus</location>
    </subcellularLocation>
</comment>
<evidence type="ECO:0000256" key="2">
    <source>
        <dbReference type="ARBA" id="ARBA00022723"/>
    </source>
</evidence>
<dbReference type="eggNOG" id="ENOG502QUNQ">
    <property type="taxonomic scope" value="Eukaryota"/>
</dbReference>
<dbReference type="PANTHER" id="PTHR32166">
    <property type="entry name" value="OSJNBA0013A04.12 PROTEIN"/>
    <property type="match status" value="1"/>
</dbReference>
<dbReference type="OrthoDB" id="1674317at2759"/>
<dbReference type="InterPro" id="IPR007021">
    <property type="entry name" value="DUF659"/>
</dbReference>
<dbReference type="InterPro" id="IPR003656">
    <property type="entry name" value="Znf_BED"/>
</dbReference>
<organism evidence="10 11">
    <name type="scientific">Nelumbo nucifera</name>
    <name type="common">Sacred lotus</name>
    <dbReference type="NCBI Taxonomy" id="4432"/>
    <lineage>
        <taxon>Eukaryota</taxon>
        <taxon>Viridiplantae</taxon>
        <taxon>Streptophyta</taxon>
        <taxon>Embryophyta</taxon>
        <taxon>Tracheophyta</taxon>
        <taxon>Spermatophyta</taxon>
        <taxon>Magnoliopsida</taxon>
        <taxon>Proteales</taxon>
        <taxon>Nelumbonaceae</taxon>
        <taxon>Nelumbo</taxon>
    </lineage>
</organism>
<keyword evidence="4" id="KW-0862">Zinc</keyword>
<dbReference type="Pfam" id="PF05699">
    <property type="entry name" value="Dimer_Tnp_hAT"/>
    <property type="match status" value="1"/>
</dbReference>
<evidence type="ECO:0000259" key="9">
    <source>
        <dbReference type="PROSITE" id="PS50808"/>
    </source>
</evidence>
<gene>
    <name evidence="11 12" type="primary">LOC104588069</name>
</gene>